<evidence type="ECO:0000256" key="10">
    <source>
        <dbReference type="PROSITE-ProRule" id="PRU01360"/>
    </source>
</evidence>
<feature type="domain" description="TonB-dependent receptor-like beta-barrel" evidence="13">
    <location>
        <begin position="278"/>
        <end position="720"/>
    </location>
</feature>
<feature type="domain" description="TonB-dependent receptor plug" evidence="14">
    <location>
        <begin position="107"/>
        <end position="205"/>
    </location>
</feature>
<dbReference type="SUPFAM" id="SSF56935">
    <property type="entry name" value="Porins"/>
    <property type="match status" value="1"/>
</dbReference>
<evidence type="ECO:0000313" key="15">
    <source>
        <dbReference type="EMBL" id="MBB1161838.1"/>
    </source>
</evidence>
<name>A0A839HQH3_9BURK</name>
<evidence type="ECO:0000256" key="4">
    <source>
        <dbReference type="ARBA" id="ARBA00022452"/>
    </source>
</evidence>
<dbReference type="GO" id="GO:0038023">
    <property type="term" value="F:signaling receptor activity"/>
    <property type="evidence" value="ECO:0007669"/>
    <property type="project" value="InterPro"/>
</dbReference>
<evidence type="ECO:0000259" key="14">
    <source>
        <dbReference type="Pfam" id="PF07715"/>
    </source>
</evidence>
<keyword evidence="16" id="KW-1185">Reference proteome</keyword>
<organism evidence="15 16">
    <name type="scientific">Aquariibacter albus</name>
    <dbReference type="NCBI Taxonomy" id="2759899"/>
    <lineage>
        <taxon>Bacteria</taxon>
        <taxon>Pseudomonadati</taxon>
        <taxon>Pseudomonadota</taxon>
        <taxon>Betaproteobacteria</taxon>
        <taxon>Burkholderiales</taxon>
        <taxon>Sphaerotilaceae</taxon>
        <taxon>Aquariibacter</taxon>
    </lineage>
</organism>
<dbReference type="Pfam" id="PF00593">
    <property type="entry name" value="TonB_dep_Rec_b-barrel"/>
    <property type="match status" value="1"/>
</dbReference>
<dbReference type="InterPro" id="IPR039426">
    <property type="entry name" value="TonB-dep_rcpt-like"/>
</dbReference>
<keyword evidence="6 11" id="KW-0798">TonB box</keyword>
<keyword evidence="8 15" id="KW-0675">Receptor</keyword>
<dbReference type="RefSeq" id="WP_182663164.1">
    <property type="nucleotide sequence ID" value="NZ_JACIVI010000002.1"/>
</dbReference>
<evidence type="ECO:0000256" key="11">
    <source>
        <dbReference type="RuleBase" id="RU003357"/>
    </source>
</evidence>
<dbReference type="GO" id="GO:0015891">
    <property type="term" value="P:siderophore transport"/>
    <property type="evidence" value="ECO:0007669"/>
    <property type="project" value="InterPro"/>
</dbReference>
<dbReference type="PANTHER" id="PTHR32552">
    <property type="entry name" value="FERRICHROME IRON RECEPTOR-RELATED"/>
    <property type="match status" value="1"/>
</dbReference>
<keyword evidence="7 10" id="KW-0472">Membrane</keyword>
<keyword evidence="3 10" id="KW-0813">Transport</keyword>
<gene>
    <name evidence="15" type="ORF">H4F90_07590</name>
</gene>
<evidence type="ECO:0000256" key="5">
    <source>
        <dbReference type="ARBA" id="ARBA00022692"/>
    </source>
</evidence>
<evidence type="ECO:0000256" key="6">
    <source>
        <dbReference type="ARBA" id="ARBA00023077"/>
    </source>
</evidence>
<reference evidence="15 16" key="1">
    <citation type="submission" date="2020-08" db="EMBL/GenBank/DDBJ databases">
        <title>Aquariorum lacteus gen. nov., sp. nov., a new member of the family Comamonadaceae, isolated from freshwater aquarium.</title>
        <authorList>
            <person name="Chun S.-J."/>
        </authorList>
    </citation>
    <scope>NUCLEOTIDE SEQUENCE [LARGE SCALE GENOMIC DNA]</scope>
    <source>
        <strain evidence="15 16">SJAQ100</strain>
    </source>
</reference>
<evidence type="ECO:0000313" key="16">
    <source>
        <dbReference type="Proteomes" id="UP000586093"/>
    </source>
</evidence>
<dbReference type="PROSITE" id="PS52016">
    <property type="entry name" value="TONB_DEPENDENT_REC_3"/>
    <property type="match status" value="1"/>
</dbReference>
<keyword evidence="4 10" id="KW-1134">Transmembrane beta strand</keyword>
<feature type="region of interest" description="Disordered" evidence="12">
    <location>
        <begin position="61"/>
        <end position="93"/>
    </location>
</feature>
<feature type="compositionally biased region" description="Low complexity" evidence="12">
    <location>
        <begin position="61"/>
        <end position="71"/>
    </location>
</feature>
<dbReference type="AlphaFoldDB" id="A0A839HQH3"/>
<evidence type="ECO:0000259" key="13">
    <source>
        <dbReference type="Pfam" id="PF00593"/>
    </source>
</evidence>
<dbReference type="InterPro" id="IPR010105">
    <property type="entry name" value="TonB_sidphr_rcpt"/>
</dbReference>
<dbReference type="Gene3D" id="2.40.170.20">
    <property type="entry name" value="TonB-dependent receptor, beta-barrel domain"/>
    <property type="match status" value="1"/>
</dbReference>
<comment type="caution">
    <text evidence="15">The sequence shown here is derived from an EMBL/GenBank/DDBJ whole genome shotgun (WGS) entry which is preliminary data.</text>
</comment>
<keyword evidence="9 10" id="KW-0998">Cell outer membrane</keyword>
<comment type="similarity">
    <text evidence="2 10 11">Belongs to the TonB-dependent receptor family.</text>
</comment>
<dbReference type="InterPro" id="IPR012910">
    <property type="entry name" value="Plug_dom"/>
</dbReference>
<dbReference type="GO" id="GO:0009279">
    <property type="term" value="C:cell outer membrane"/>
    <property type="evidence" value="ECO:0007669"/>
    <property type="project" value="UniProtKB-SubCell"/>
</dbReference>
<evidence type="ECO:0000256" key="8">
    <source>
        <dbReference type="ARBA" id="ARBA00023170"/>
    </source>
</evidence>
<evidence type="ECO:0000256" key="9">
    <source>
        <dbReference type="ARBA" id="ARBA00023237"/>
    </source>
</evidence>
<dbReference type="CDD" id="cd01347">
    <property type="entry name" value="ligand_gated_channel"/>
    <property type="match status" value="1"/>
</dbReference>
<dbReference type="Pfam" id="PF07715">
    <property type="entry name" value="Plug"/>
    <property type="match status" value="1"/>
</dbReference>
<evidence type="ECO:0000256" key="12">
    <source>
        <dbReference type="SAM" id="MobiDB-lite"/>
    </source>
</evidence>
<protein>
    <submittedName>
        <fullName evidence="15">TonB-dependent siderophore receptor</fullName>
    </submittedName>
</protein>
<dbReference type="Proteomes" id="UP000586093">
    <property type="component" value="Unassembled WGS sequence"/>
</dbReference>
<dbReference type="PANTHER" id="PTHR32552:SF83">
    <property type="entry name" value="BLR3904 PROTEIN"/>
    <property type="match status" value="1"/>
</dbReference>
<dbReference type="GO" id="GO:0015344">
    <property type="term" value="F:siderophore uptake transmembrane transporter activity"/>
    <property type="evidence" value="ECO:0007669"/>
    <property type="project" value="TreeGrafter"/>
</dbReference>
<dbReference type="Gene3D" id="2.170.130.10">
    <property type="entry name" value="TonB-dependent receptor, plug domain"/>
    <property type="match status" value="1"/>
</dbReference>
<dbReference type="InterPro" id="IPR000531">
    <property type="entry name" value="Beta-barrel_TonB"/>
</dbReference>
<evidence type="ECO:0000256" key="7">
    <source>
        <dbReference type="ARBA" id="ARBA00023136"/>
    </source>
</evidence>
<sequence length="750" mass="82314">MNTPSLHPLTRALRHALRALPTPARPATRTRATRRLLPLGAMAAGFGLAGFGLPASAQTAAESTQSAAAEPPRMPSVQVRAEAEGPPPSKTRYQAVNTTAGKGNQELRDIPQSVTVIPEKLMDDRNLDTLKSALHGAVGIAFEAGEGGAIGDLIRLRGFSTRGDIFLDGMRDIAQYNRDTFNLDRVELLRGSSSMLYGRGSTGGIINQASKQPFGLTQHEADLTLGSHDYRRVTGDFNWRLGEDAALRLNVMKTDAESFRNGPETHREGFAPTLRWGIGQRNEFSVGAYHLSYQDVPDFGFRWLNGRPVARAAERWYGSDSDYQNDSANSVFFTWLHRFDNGGELKTSFRDGRYKRDLWATTAGLTGVTSEDAITDASRISRGNQTRAGQDRHRFLQTDYSGRASWFGLKHELLAGAEFAHEDTTTFAYTGTPAKGTITWADTGGTAALVDTRVKVRNTQFKANTFGVYAQDTVQIAPQWKLMLGARHDRFSADYERRTGGPLERKDAMWSHREGLLWQPDAASSYYVSHGTSFNASGDLYQFDDRSANTAPEKSRNLEIGAKWDLLDGDLSLRTALFRTEKYNERNTDVDQAADAYLLNGKRHTDGVEFELAGRPHPTVEIFGGIAYMRGKIDEAGSSATSQATVGKDSGLTPRWTGNVFVTWAFAPKWRVGLGADGMSDRVPAQAEAGVNRAPGYVKADALLEYNAGPWRAKLLVSNLTDKVYADGIYRGFTVPGPTRSALLTLGLKF</sequence>
<dbReference type="EMBL" id="JACIVI010000002">
    <property type="protein sequence ID" value="MBB1161838.1"/>
    <property type="molecule type" value="Genomic_DNA"/>
</dbReference>
<comment type="subcellular location">
    <subcellularLocation>
        <location evidence="1 10">Cell outer membrane</location>
        <topology evidence="1 10">Multi-pass membrane protein</topology>
    </subcellularLocation>
</comment>
<evidence type="ECO:0000256" key="2">
    <source>
        <dbReference type="ARBA" id="ARBA00009810"/>
    </source>
</evidence>
<dbReference type="InterPro" id="IPR036942">
    <property type="entry name" value="Beta-barrel_TonB_sf"/>
</dbReference>
<dbReference type="NCBIfam" id="TIGR01783">
    <property type="entry name" value="TonB-siderophor"/>
    <property type="match status" value="1"/>
</dbReference>
<accession>A0A839HQH3</accession>
<proteinExistence type="inferred from homology"/>
<dbReference type="InterPro" id="IPR037066">
    <property type="entry name" value="Plug_dom_sf"/>
</dbReference>
<keyword evidence="5 10" id="KW-0812">Transmembrane</keyword>
<evidence type="ECO:0000256" key="1">
    <source>
        <dbReference type="ARBA" id="ARBA00004571"/>
    </source>
</evidence>
<evidence type="ECO:0000256" key="3">
    <source>
        <dbReference type="ARBA" id="ARBA00022448"/>
    </source>
</evidence>